<organism evidence="1 2">
    <name type="scientific">Plasmodium brasilianum</name>
    <dbReference type="NCBI Taxonomy" id="5824"/>
    <lineage>
        <taxon>Eukaryota</taxon>
        <taxon>Sar</taxon>
        <taxon>Alveolata</taxon>
        <taxon>Apicomplexa</taxon>
        <taxon>Aconoidasida</taxon>
        <taxon>Haemosporida</taxon>
        <taxon>Plasmodiidae</taxon>
        <taxon>Plasmodium</taxon>
        <taxon>Plasmodium (Plasmodium)</taxon>
    </lineage>
</organism>
<keyword evidence="2" id="KW-1185">Reference proteome</keyword>
<gene>
    <name evidence="1" type="ORF">MKS88_005208</name>
</gene>
<dbReference type="EMBL" id="CM043781">
    <property type="protein sequence ID" value="KAI4835989.1"/>
    <property type="molecule type" value="Genomic_DNA"/>
</dbReference>
<sequence length="249" mass="29060">MKQYFKFLIFSVIFIFAVLIWIRCYKNNVNNYHKTLHKKYKLDNHLTVTINRLLSEDSIDSILNEYLSDNEGNNKLHVEGKDIYKSYGDNESEIEELIDNSIITDKGAKVATIKKSSFINRLDTYFEKKIFNQLDSIDKIKYRMKINRKAALKLIYKETALLFTPHLSLLFIGFILFISKISLIYKESSILKALSIVNSLVLGFVGLLILVGLFYVLVKIVKYKMMKANNYKLSYNELVSLVRNTFTME</sequence>
<dbReference type="Proteomes" id="UP001056978">
    <property type="component" value="Chromosome 13"/>
</dbReference>
<accession>A0ACB9Y5E3</accession>
<evidence type="ECO:0000313" key="2">
    <source>
        <dbReference type="Proteomes" id="UP001056978"/>
    </source>
</evidence>
<proteinExistence type="predicted"/>
<evidence type="ECO:0000313" key="1">
    <source>
        <dbReference type="EMBL" id="KAI4835989.1"/>
    </source>
</evidence>
<protein>
    <submittedName>
        <fullName evidence="1">Uncharacterized protein</fullName>
    </submittedName>
</protein>
<name>A0ACB9Y5E3_PLABR</name>
<reference evidence="1" key="1">
    <citation type="submission" date="2022-06" db="EMBL/GenBank/DDBJ databases">
        <title>The First Complete Genome of the Simian Malaria Parasite Plasmodium brasilianum.</title>
        <authorList>
            <person name="Bajic M."/>
            <person name="Ravishankar S."/>
        </authorList>
    </citation>
    <scope>NUCLEOTIDE SEQUENCE</scope>
    <source>
        <strain evidence="1">Bolivian I</strain>
    </source>
</reference>
<comment type="caution">
    <text evidence="1">The sequence shown here is derived from an EMBL/GenBank/DDBJ whole genome shotgun (WGS) entry which is preliminary data.</text>
</comment>